<evidence type="ECO:0000256" key="4">
    <source>
        <dbReference type="ARBA" id="ARBA00023136"/>
    </source>
</evidence>
<dbReference type="GO" id="GO:0022857">
    <property type="term" value="F:transmembrane transporter activity"/>
    <property type="evidence" value="ECO:0007669"/>
    <property type="project" value="InterPro"/>
</dbReference>
<feature type="transmembrane region" description="Helical" evidence="5">
    <location>
        <begin position="95"/>
        <end position="115"/>
    </location>
</feature>
<evidence type="ECO:0000313" key="8">
    <source>
        <dbReference type="Proteomes" id="UP000297643"/>
    </source>
</evidence>
<feature type="transmembrane region" description="Helical" evidence="5">
    <location>
        <begin position="191"/>
        <end position="214"/>
    </location>
</feature>
<dbReference type="PANTHER" id="PTHR23542:SF1">
    <property type="entry name" value="MAJOR FACILITATOR SUPERFAMILY (MFS) PROFILE DOMAIN-CONTAINING PROTEIN"/>
    <property type="match status" value="1"/>
</dbReference>
<sequence length="441" mass="43726">MPSSSSVPIPPSRPLDAARPGYAAVLTTPGVPFVFASALAGRFAYALVGLPMLIAVETATGSYAVAGSAMGVYGATAGFLAPLRARLIDRFGRRRMLLTLSLSFAASLGLLALATGAGDSAWWSIALAGVVGAVAPPLGPIMRVLWAALLPAPGLLRKALSLDAVLEEVLYLAGPVLAGAILLWISPSTALLIPAALIVVGTALMVSSPAMLPGQAPAEADGRTPGDALLTDPRFAALLLPVLAAGVLVGTVYIAVPAWIGATAPGGATGHAGSTAEAGIVLALFAAGSAVGGLVYGALRIRSSARRQLFVIAALFAAGIAAAGLATSTLALGVLIALAGLCLSPIMIVAYVGASDFGRGGREIEATTWVNTAHNVGAAAGSALAGVLVEAAGAGAAFLGAAVVGAVLLILAGVARWVTPEASSDRRAATRVHGAPKRQVR</sequence>
<evidence type="ECO:0000256" key="5">
    <source>
        <dbReference type="SAM" id="Phobius"/>
    </source>
</evidence>
<feature type="transmembrane region" description="Helical" evidence="5">
    <location>
        <begin position="309"/>
        <end position="326"/>
    </location>
</feature>
<evidence type="ECO:0000313" key="7">
    <source>
        <dbReference type="EMBL" id="TFC05985.1"/>
    </source>
</evidence>
<dbReference type="RefSeq" id="WP_134507460.1">
    <property type="nucleotide sequence ID" value="NZ_SOFM01000011.1"/>
</dbReference>
<feature type="transmembrane region" description="Helical" evidence="5">
    <location>
        <begin position="63"/>
        <end position="83"/>
    </location>
</feature>
<reference evidence="7 8" key="1">
    <citation type="submission" date="2019-03" db="EMBL/GenBank/DDBJ databases">
        <title>Genomics of glacier-inhabiting Cryobacterium strains.</title>
        <authorList>
            <person name="Liu Q."/>
            <person name="Xin Y.-H."/>
        </authorList>
    </citation>
    <scope>NUCLEOTIDE SEQUENCE [LARGE SCALE GENOMIC DNA]</scope>
    <source>
        <strain evidence="7 8">RHLT2-21</strain>
    </source>
</reference>
<gene>
    <name evidence="7" type="ORF">E3O32_05145</name>
</gene>
<protein>
    <submittedName>
        <fullName evidence="7">MFS transporter</fullName>
    </submittedName>
</protein>
<keyword evidence="4 5" id="KW-0472">Membrane</keyword>
<feature type="transmembrane region" description="Helical" evidence="5">
    <location>
        <begin position="366"/>
        <end position="389"/>
    </location>
</feature>
<feature type="domain" description="Major facilitator superfamily (MFS) profile" evidence="6">
    <location>
        <begin position="238"/>
        <end position="441"/>
    </location>
</feature>
<comment type="caution">
    <text evidence="7">The sequence shown here is derived from an EMBL/GenBank/DDBJ whole genome shotgun (WGS) entry which is preliminary data.</text>
</comment>
<dbReference type="Proteomes" id="UP000297643">
    <property type="component" value="Unassembled WGS sequence"/>
</dbReference>
<feature type="transmembrane region" description="Helical" evidence="5">
    <location>
        <begin position="395"/>
        <end position="418"/>
    </location>
</feature>
<evidence type="ECO:0000256" key="1">
    <source>
        <dbReference type="ARBA" id="ARBA00004651"/>
    </source>
</evidence>
<dbReference type="EMBL" id="SOFM01000011">
    <property type="protein sequence ID" value="TFC05985.1"/>
    <property type="molecule type" value="Genomic_DNA"/>
</dbReference>
<feature type="transmembrane region" description="Helical" evidence="5">
    <location>
        <begin position="235"/>
        <end position="260"/>
    </location>
</feature>
<dbReference type="Pfam" id="PF07690">
    <property type="entry name" value="MFS_1"/>
    <property type="match status" value="2"/>
</dbReference>
<keyword evidence="3 5" id="KW-1133">Transmembrane helix</keyword>
<dbReference type="PANTHER" id="PTHR23542">
    <property type="match status" value="1"/>
</dbReference>
<dbReference type="InterPro" id="IPR036259">
    <property type="entry name" value="MFS_trans_sf"/>
</dbReference>
<feature type="transmembrane region" description="Helical" evidence="5">
    <location>
        <begin position="21"/>
        <end position="43"/>
    </location>
</feature>
<dbReference type="PROSITE" id="PS50850">
    <property type="entry name" value="MFS"/>
    <property type="match status" value="1"/>
</dbReference>
<dbReference type="InterPro" id="IPR020846">
    <property type="entry name" value="MFS_dom"/>
</dbReference>
<feature type="transmembrane region" description="Helical" evidence="5">
    <location>
        <begin position="121"/>
        <end position="149"/>
    </location>
</feature>
<dbReference type="SUPFAM" id="SSF103473">
    <property type="entry name" value="MFS general substrate transporter"/>
    <property type="match status" value="1"/>
</dbReference>
<dbReference type="InterPro" id="IPR011701">
    <property type="entry name" value="MFS"/>
</dbReference>
<name>A0A4R8WGB1_9MICO</name>
<evidence type="ECO:0000259" key="6">
    <source>
        <dbReference type="PROSITE" id="PS50850"/>
    </source>
</evidence>
<feature type="transmembrane region" description="Helical" evidence="5">
    <location>
        <begin position="332"/>
        <end position="354"/>
    </location>
</feature>
<dbReference type="AlphaFoldDB" id="A0A4R8WGB1"/>
<feature type="transmembrane region" description="Helical" evidence="5">
    <location>
        <begin position="280"/>
        <end position="297"/>
    </location>
</feature>
<dbReference type="GO" id="GO:0005886">
    <property type="term" value="C:plasma membrane"/>
    <property type="evidence" value="ECO:0007669"/>
    <property type="project" value="UniProtKB-SubCell"/>
</dbReference>
<comment type="subcellular location">
    <subcellularLocation>
        <location evidence="1">Cell membrane</location>
        <topology evidence="1">Multi-pass membrane protein</topology>
    </subcellularLocation>
</comment>
<dbReference type="Gene3D" id="1.20.1250.20">
    <property type="entry name" value="MFS general substrate transporter like domains"/>
    <property type="match status" value="1"/>
</dbReference>
<evidence type="ECO:0000256" key="2">
    <source>
        <dbReference type="ARBA" id="ARBA00022692"/>
    </source>
</evidence>
<proteinExistence type="predicted"/>
<evidence type="ECO:0000256" key="3">
    <source>
        <dbReference type="ARBA" id="ARBA00022989"/>
    </source>
</evidence>
<accession>A0A4R8WGB1</accession>
<keyword evidence="2 5" id="KW-0812">Transmembrane</keyword>
<organism evidence="7 8">
    <name type="scientific">Cryobacterium mannosilyticum</name>
    <dbReference type="NCBI Taxonomy" id="1259190"/>
    <lineage>
        <taxon>Bacteria</taxon>
        <taxon>Bacillati</taxon>
        <taxon>Actinomycetota</taxon>
        <taxon>Actinomycetes</taxon>
        <taxon>Micrococcales</taxon>
        <taxon>Microbacteriaceae</taxon>
        <taxon>Cryobacterium</taxon>
    </lineage>
</organism>
<keyword evidence="8" id="KW-1185">Reference proteome</keyword>